<reference evidence="2" key="1">
    <citation type="submission" date="2023-07" db="EMBL/GenBank/DDBJ databases">
        <title>A chromosome-level genome assembly of Lolium multiflorum.</title>
        <authorList>
            <person name="Chen Y."/>
            <person name="Copetti D."/>
            <person name="Kolliker R."/>
            <person name="Studer B."/>
        </authorList>
    </citation>
    <scope>NUCLEOTIDE SEQUENCE</scope>
    <source>
        <strain evidence="2">02402/16</strain>
        <tissue evidence="2">Leaf</tissue>
    </source>
</reference>
<organism evidence="2 3">
    <name type="scientific">Lolium multiflorum</name>
    <name type="common">Italian ryegrass</name>
    <name type="synonym">Lolium perenne subsp. multiflorum</name>
    <dbReference type="NCBI Taxonomy" id="4521"/>
    <lineage>
        <taxon>Eukaryota</taxon>
        <taxon>Viridiplantae</taxon>
        <taxon>Streptophyta</taxon>
        <taxon>Embryophyta</taxon>
        <taxon>Tracheophyta</taxon>
        <taxon>Spermatophyta</taxon>
        <taxon>Magnoliopsida</taxon>
        <taxon>Liliopsida</taxon>
        <taxon>Poales</taxon>
        <taxon>Poaceae</taxon>
        <taxon>BOP clade</taxon>
        <taxon>Pooideae</taxon>
        <taxon>Poodae</taxon>
        <taxon>Poeae</taxon>
        <taxon>Poeae Chloroplast Group 2 (Poeae type)</taxon>
        <taxon>Loliodinae</taxon>
        <taxon>Loliinae</taxon>
        <taxon>Lolium</taxon>
    </lineage>
</organism>
<name>A0AAD8RP64_LOLMU</name>
<dbReference type="EMBL" id="JAUUTY010000005">
    <property type="protein sequence ID" value="KAK1627852.1"/>
    <property type="molecule type" value="Genomic_DNA"/>
</dbReference>
<evidence type="ECO:0000313" key="2">
    <source>
        <dbReference type="EMBL" id="KAK1627852.1"/>
    </source>
</evidence>
<sequence>MSTFRRNFLFSALKPLLRDSTQCLEVDGILDLRAGGPHRPGTISSGLYRKGKTSAVGAMERKATTHVGSWLSLSCVPSPAKQVGTSRFRAEAMGNENSAPPAAGAWPDLQHKKRNATAELGRDRPGAETAAPLLKWMQNGANEAAVRTMVPAPSSENLYKHEAMGQLGGDLLMNLDETSVPLLKWIKNDPDEAAVKTMVLPPSSENLLKHKATGQLGGTLFSKQTETAKPSLVKRIATAADEASAEAATKLLSAPPSGCLYKLKSKDQPGRNHPRMEPYVQTETYDLENGGSLVFERDLYLVSERLERPPPKFHGVRIHDTPTGEQQWMITADLKGSSEPPVSERILFSFKACNWPDGLAHALQEGLARVCGQHIAALRGSRFAYFARHDTMGEPMAPSSHPVLMIHVGHLDLMLHETRKDLERTRVHNQHAQMTVAHHAEAIRMLAKDRKLLRLQRAKKDATIRRLREKIRTLEVTVRTQQDQIQELEEDGEDIQGGDDFLSDDNDFEDDEFTDEEDYAFLEPEEDGIITIDVDIDIEG</sequence>
<proteinExistence type="predicted"/>
<evidence type="ECO:0000256" key="1">
    <source>
        <dbReference type="SAM" id="MobiDB-lite"/>
    </source>
</evidence>
<dbReference type="AlphaFoldDB" id="A0AAD8RP64"/>
<evidence type="ECO:0000313" key="3">
    <source>
        <dbReference type="Proteomes" id="UP001231189"/>
    </source>
</evidence>
<accession>A0AAD8RP64</accession>
<feature type="region of interest" description="Disordered" evidence="1">
    <location>
        <begin position="490"/>
        <end position="509"/>
    </location>
</feature>
<gene>
    <name evidence="2" type="ORF">QYE76_002167</name>
</gene>
<keyword evidence="3" id="KW-1185">Reference proteome</keyword>
<dbReference type="Proteomes" id="UP001231189">
    <property type="component" value="Unassembled WGS sequence"/>
</dbReference>
<comment type="caution">
    <text evidence="2">The sequence shown here is derived from an EMBL/GenBank/DDBJ whole genome shotgun (WGS) entry which is preliminary data.</text>
</comment>
<protein>
    <submittedName>
        <fullName evidence="2">Uncharacterized protein</fullName>
    </submittedName>
</protein>